<dbReference type="Proteomes" id="UP001652627">
    <property type="component" value="Chromosome 7"/>
</dbReference>
<proteinExistence type="predicted"/>
<keyword evidence="2 5" id="KW-0238">DNA-binding</keyword>
<evidence type="ECO:0000256" key="2">
    <source>
        <dbReference type="ARBA" id="ARBA00023125"/>
    </source>
</evidence>
<feature type="DNA-binding region" description="Homeobox" evidence="5">
    <location>
        <begin position="84"/>
        <end position="143"/>
    </location>
</feature>
<comment type="subcellular location">
    <subcellularLocation>
        <location evidence="1 5 6">Nucleus</location>
    </subcellularLocation>
</comment>
<dbReference type="InterPro" id="IPR009057">
    <property type="entry name" value="Homeodomain-like_sf"/>
</dbReference>
<dbReference type="SUPFAM" id="SSF46689">
    <property type="entry name" value="Homeodomain-like"/>
    <property type="match status" value="1"/>
</dbReference>
<dbReference type="Pfam" id="PF00046">
    <property type="entry name" value="Homeodomain"/>
    <property type="match status" value="1"/>
</dbReference>
<dbReference type="RefSeq" id="XP_067155697.1">
    <property type="nucleotide sequence ID" value="XM_067299596.1"/>
</dbReference>
<feature type="domain" description="Homeobox" evidence="8">
    <location>
        <begin position="82"/>
        <end position="142"/>
    </location>
</feature>
<reference evidence="10" key="1">
    <citation type="submission" date="2025-08" db="UniProtKB">
        <authorList>
            <consortium name="RefSeq"/>
        </authorList>
    </citation>
    <scope>IDENTIFICATION</scope>
    <source>
        <tissue evidence="10">Blood</tissue>
    </source>
</reference>
<evidence type="ECO:0000256" key="3">
    <source>
        <dbReference type="ARBA" id="ARBA00023155"/>
    </source>
</evidence>
<evidence type="ECO:0000259" key="8">
    <source>
        <dbReference type="PROSITE" id="PS50071"/>
    </source>
</evidence>
<organism evidence="9 10">
    <name type="scientific">Apteryx mantelli</name>
    <name type="common">North Island brown kiwi</name>
    <dbReference type="NCBI Taxonomy" id="2696672"/>
    <lineage>
        <taxon>Eukaryota</taxon>
        <taxon>Metazoa</taxon>
        <taxon>Chordata</taxon>
        <taxon>Craniata</taxon>
        <taxon>Vertebrata</taxon>
        <taxon>Euteleostomi</taxon>
        <taxon>Archelosauria</taxon>
        <taxon>Archosauria</taxon>
        <taxon>Dinosauria</taxon>
        <taxon>Saurischia</taxon>
        <taxon>Theropoda</taxon>
        <taxon>Coelurosauria</taxon>
        <taxon>Aves</taxon>
        <taxon>Palaeognathae</taxon>
        <taxon>Apterygiformes</taxon>
        <taxon>Apterygidae</taxon>
        <taxon>Apteryx</taxon>
    </lineage>
</organism>
<evidence type="ECO:0000256" key="4">
    <source>
        <dbReference type="ARBA" id="ARBA00023242"/>
    </source>
</evidence>
<evidence type="ECO:0000256" key="5">
    <source>
        <dbReference type="PROSITE-ProRule" id="PRU00108"/>
    </source>
</evidence>
<dbReference type="Gene3D" id="1.10.10.60">
    <property type="entry name" value="Homeodomain-like"/>
    <property type="match status" value="1"/>
</dbReference>
<dbReference type="PANTHER" id="PTHR46123:SF4">
    <property type="entry name" value="MIX-TYPE HOMEOBOX GENE 1-RELATED"/>
    <property type="match status" value="1"/>
</dbReference>
<accession>A0ABM4ESM5</accession>
<keyword evidence="3 5" id="KW-0371">Homeobox</keyword>
<dbReference type="PANTHER" id="PTHR46123">
    <property type="entry name" value="MIX-TYPE HOMEOBOX GENE 1-RELATED"/>
    <property type="match status" value="1"/>
</dbReference>
<evidence type="ECO:0000256" key="6">
    <source>
        <dbReference type="RuleBase" id="RU000682"/>
    </source>
</evidence>
<gene>
    <name evidence="10" type="primary">LOC136992439</name>
</gene>
<evidence type="ECO:0000313" key="9">
    <source>
        <dbReference type="Proteomes" id="UP001652627"/>
    </source>
</evidence>
<dbReference type="PROSITE" id="PS50071">
    <property type="entry name" value="HOMEOBOX_2"/>
    <property type="match status" value="1"/>
</dbReference>
<feature type="compositionally biased region" description="Pro residues" evidence="7">
    <location>
        <begin position="16"/>
        <end position="33"/>
    </location>
</feature>
<keyword evidence="4 5" id="KW-0539">Nucleus</keyword>
<evidence type="ECO:0000256" key="7">
    <source>
        <dbReference type="SAM" id="MobiDB-lite"/>
    </source>
</evidence>
<evidence type="ECO:0000313" key="10">
    <source>
        <dbReference type="RefSeq" id="XP_067155697.1"/>
    </source>
</evidence>
<dbReference type="GeneID" id="136992439"/>
<evidence type="ECO:0000256" key="1">
    <source>
        <dbReference type="ARBA" id="ARBA00004123"/>
    </source>
</evidence>
<dbReference type="SMART" id="SM00389">
    <property type="entry name" value="HOX"/>
    <property type="match status" value="1"/>
</dbReference>
<feature type="region of interest" description="Disordered" evidence="7">
    <location>
        <begin position="1"/>
        <end position="90"/>
    </location>
</feature>
<dbReference type="InterPro" id="IPR051306">
    <property type="entry name" value="Homeobox_regulator"/>
</dbReference>
<dbReference type="CDD" id="cd00086">
    <property type="entry name" value="homeodomain"/>
    <property type="match status" value="1"/>
</dbReference>
<name>A0ABM4ESM5_9AVES</name>
<sequence>MEPAGRQRSPGAAAGPSPPPRGAPSPAGAPRPGPQGSQPGAGPAGRGRGASTPPPGPWQRAAPSPPAAAPSEVPRRAGAPREGGRRKRTTFSKAQLELLVKTFEEDPYPGIAVRERLSGLTDIPESRIQVWFQNRRARQLNHKKSEASPYARPVCGKQKLTDFGGGCQERPRLARSLGPDQSLLGLQPALPRGSPNFSGQPLPCAGPQYTRLDTHFRSLDNTFGAHSQTPSHFDLDYMAKGVQFNVGTIGSSPQLSLPVQQVQEYPYLKKSFPENYYTDADVFQPCIEDHQYLAAKENMCRRPVLNYLNANQSLGDENCLYIKSNTSPLGKGFISDYGEGESNVKLELEQMRHSPSLLAAHDASPPLVLAKHEGKYQGTLSPPAPLFGQQLLEAVNDYDPYWLGMRNEIWGTGLDSVFENEQNGEQGGPKSYLFTFDGHSSTCHLGHT</sequence>
<feature type="compositionally biased region" description="Pro residues" evidence="7">
    <location>
        <begin position="52"/>
        <end position="68"/>
    </location>
</feature>
<dbReference type="InterPro" id="IPR001356">
    <property type="entry name" value="HD"/>
</dbReference>
<protein>
    <recommendedName>
        <fullName evidence="8">Homeobox domain-containing protein</fullName>
    </recommendedName>
</protein>
<feature type="region of interest" description="Disordered" evidence="7">
    <location>
        <begin position="178"/>
        <end position="204"/>
    </location>
</feature>
<keyword evidence="9" id="KW-1185">Reference proteome</keyword>